<dbReference type="AlphaFoldDB" id="A0ABD2VTP0"/>
<organism evidence="4 5">
    <name type="scientific">Trichogramma kaykai</name>
    <dbReference type="NCBI Taxonomy" id="54128"/>
    <lineage>
        <taxon>Eukaryota</taxon>
        <taxon>Metazoa</taxon>
        <taxon>Ecdysozoa</taxon>
        <taxon>Arthropoda</taxon>
        <taxon>Hexapoda</taxon>
        <taxon>Insecta</taxon>
        <taxon>Pterygota</taxon>
        <taxon>Neoptera</taxon>
        <taxon>Endopterygota</taxon>
        <taxon>Hymenoptera</taxon>
        <taxon>Apocrita</taxon>
        <taxon>Proctotrupomorpha</taxon>
        <taxon>Chalcidoidea</taxon>
        <taxon>Trichogrammatidae</taxon>
        <taxon>Trichogramma</taxon>
    </lineage>
</organism>
<accession>A0ABD2VTP0</accession>
<keyword evidence="5" id="KW-1185">Reference proteome</keyword>
<feature type="compositionally biased region" description="Low complexity" evidence="2">
    <location>
        <begin position="148"/>
        <end position="161"/>
    </location>
</feature>
<dbReference type="PANTHER" id="PTHR22978">
    <property type="entry name" value="B-CELL TRANSLOCATION GENE"/>
    <property type="match status" value="1"/>
</dbReference>
<evidence type="ECO:0000313" key="4">
    <source>
        <dbReference type="EMBL" id="KAL3384142.1"/>
    </source>
</evidence>
<feature type="region of interest" description="Disordered" evidence="2">
    <location>
        <begin position="137"/>
        <end position="208"/>
    </location>
</feature>
<comment type="similarity">
    <text evidence="1">Belongs to the BTG family.</text>
</comment>
<evidence type="ECO:0000313" key="5">
    <source>
        <dbReference type="Proteomes" id="UP001627154"/>
    </source>
</evidence>
<comment type="caution">
    <text evidence="4">The sequence shown here is derived from an EMBL/GenBank/DDBJ whole genome shotgun (WGS) entry which is preliminary data.</text>
</comment>
<dbReference type="PANTHER" id="PTHR22978:SF44">
    <property type="entry name" value="PROTEIN BTG3-LIKE PROTEIN"/>
    <property type="match status" value="1"/>
</dbReference>
<feature type="domain" description="Anti-proliferative protein" evidence="3">
    <location>
        <begin position="1"/>
        <end position="108"/>
    </location>
</feature>
<gene>
    <name evidence="4" type="ORF">TKK_020085</name>
</gene>
<dbReference type="InterPro" id="IPR036054">
    <property type="entry name" value="BTG-like_sf"/>
</dbReference>
<dbReference type="Gene3D" id="3.90.640.90">
    <property type="entry name" value="Anti-proliferative protein, N-terminal domain"/>
    <property type="match status" value="1"/>
</dbReference>
<dbReference type="SMART" id="SM00099">
    <property type="entry name" value="btg1"/>
    <property type="match status" value="1"/>
</dbReference>
<dbReference type="FunFam" id="3.90.640.90:FF:000002">
    <property type="entry name" value="BTG anti-proliferation factor 4"/>
    <property type="match status" value="1"/>
</dbReference>
<dbReference type="EMBL" id="JBJJXI010000178">
    <property type="protein sequence ID" value="KAL3384142.1"/>
    <property type="molecule type" value="Genomic_DNA"/>
</dbReference>
<reference evidence="4 5" key="1">
    <citation type="journal article" date="2024" name="bioRxiv">
        <title>A reference genome for Trichogramma kaykai: A tiny desert-dwelling parasitoid wasp with competing sex-ratio distorters.</title>
        <authorList>
            <person name="Culotta J."/>
            <person name="Lindsey A.R."/>
        </authorList>
    </citation>
    <scope>NUCLEOTIDE SEQUENCE [LARGE SCALE GENOMIC DNA]</scope>
    <source>
        <strain evidence="4 5">KSX58</strain>
    </source>
</reference>
<evidence type="ECO:0000256" key="1">
    <source>
        <dbReference type="ARBA" id="ARBA00007989"/>
    </source>
</evidence>
<evidence type="ECO:0000259" key="3">
    <source>
        <dbReference type="SMART" id="SM00099"/>
    </source>
</evidence>
<name>A0ABD2VTP0_9HYME</name>
<dbReference type="SUPFAM" id="SSF160696">
    <property type="entry name" value="BTG domain-like"/>
    <property type="match status" value="1"/>
</dbReference>
<dbReference type="Proteomes" id="UP001627154">
    <property type="component" value="Unassembled WGS sequence"/>
</dbReference>
<proteinExistence type="inferred from homology"/>
<feature type="compositionally biased region" description="Low complexity" evidence="2">
    <location>
        <begin position="168"/>
        <end position="199"/>
    </location>
</feature>
<dbReference type="Pfam" id="PF07742">
    <property type="entry name" value="BTG"/>
    <property type="match status" value="1"/>
</dbReference>
<evidence type="ECO:0000256" key="2">
    <source>
        <dbReference type="SAM" id="MobiDB-lite"/>
    </source>
</evidence>
<dbReference type="PRINTS" id="PR00310">
    <property type="entry name" value="ANTIPRLFBTG1"/>
</dbReference>
<protein>
    <recommendedName>
        <fullName evidence="3">Anti-proliferative protein domain-containing protein</fullName>
    </recommendedName>
</protein>
<feature type="compositionally biased region" description="Basic and acidic residues" evidence="2">
    <location>
        <begin position="137"/>
        <end position="147"/>
    </location>
</feature>
<dbReference type="InterPro" id="IPR002087">
    <property type="entry name" value="Anti_prolifrtn"/>
</dbReference>
<sequence>MINEIQAAVQFLLTLIGKNKNYSADQMECFQRNLIEMLTERFENHWFPDQPFKGQGYRCIRVNAHNRRDATIANAAKAAGVRYEDLAFPQELTIWVDPKEVCCRFGENKGSYCTLASFDDDKENYVRVLDNHNESIHLIEDQSEKSTTKSTSSPAKPLSTLNQNQALSSSMGTNSNTNNGNSTANNSNSTSNNNNSNSNNKRRNQNSPRSYLSRRLMNHSSYMNYGGPMNFSPWFNNVLPPPFMGTASPPPFINGGHRVNKWMYSSNSNGPSRFQHWSAKTTLKV</sequence>
<dbReference type="InterPro" id="IPR033332">
    <property type="entry name" value="BTG"/>
</dbReference>